<dbReference type="GO" id="GO:0090729">
    <property type="term" value="F:toxin activity"/>
    <property type="evidence" value="ECO:0007669"/>
    <property type="project" value="UniProtKB-KW"/>
</dbReference>
<dbReference type="SUPFAM" id="SSF56399">
    <property type="entry name" value="ADP-ribosylation"/>
    <property type="match status" value="1"/>
</dbReference>
<evidence type="ECO:0000256" key="3">
    <source>
        <dbReference type="ARBA" id="ARBA00023026"/>
    </source>
</evidence>
<feature type="coiled-coil region" evidence="5">
    <location>
        <begin position="328"/>
        <end position="398"/>
    </location>
</feature>
<evidence type="ECO:0000313" key="7">
    <source>
        <dbReference type="EMBL" id="KYK56359.1"/>
    </source>
</evidence>
<organism evidence="7 8">
    <name type="scientific">Drechmeria coniospora</name>
    <name type="common">Nematophagous fungus</name>
    <name type="synonym">Meria coniospora</name>
    <dbReference type="NCBI Taxonomy" id="98403"/>
    <lineage>
        <taxon>Eukaryota</taxon>
        <taxon>Fungi</taxon>
        <taxon>Dikarya</taxon>
        <taxon>Ascomycota</taxon>
        <taxon>Pezizomycotina</taxon>
        <taxon>Sordariomycetes</taxon>
        <taxon>Hypocreomycetidae</taxon>
        <taxon>Hypocreales</taxon>
        <taxon>Ophiocordycipitaceae</taxon>
        <taxon>Drechmeria</taxon>
    </lineage>
</organism>
<keyword evidence="2 6" id="KW-0732">Signal</keyword>
<keyword evidence="1" id="KW-0800">Toxin</keyword>
<dbReference type="RefSeq" id="XP_040655711.1">
    <property type="nucleotide sequence ID" value="XM_040800678.1"/>
</dbReference>
<sequence>MRPFSSLLVSALLLFQQTSFVFAVPPPASSSGGLKPRAGPAAGPKLVWVVTTLSVGDIKGAGGVLPRGNTGWSLWAHYHGAEDSVWVSATASEEASRMILSGKARTVMLVHAGPNCISDLETLGRHVPVDADAYSFLGGVRSGQIIRYMTMSKNNEVIRTVENEFYTPGFYEPLRASGGQYGLAGFPIDHVALTELPWSAAILQTGPAALKLFMDSIAESVGWHGAMPLIDKPGLVFTAGVNIFKDLEVIEKAENVALRASKSAKAFDQFVTAQDAYKSAESNLWRVARLVSDTTFLSREYYDRAWQMMLTAAKAMTNIQWGANTQQAAELLEKIHSDSKELQKLAEEHGMGEKATGERATSLTSSVMTNVQSLEELLDRLTDENEKNTMQVEELQKTLRFGKDSPQVRRLNEGIQWLGKYREGKEKAIERAVAKHDAIIQVQNPYLEKLKPMVHEAREVVKAIDAEVQSRETFARNMETLKHLAPEGSYVQTGALVALSLLSSIAVGGALTLASLKQAGVTMLGSGTMAQRIVLLAHRTLTSSADEFQRLVLNEMGVAVEDVAPDVPQVRGNTRLNLAVGQVELGAASQQLSPESPQAELAKRTKIYRWQDDDEDGKIVSRAVSLVMEQILAEAGRHGFELARRGMELAQAKKGHTSG</sequence>
<dbReference type="GeneID" id="63716002"/>
<protein>
    <submittedName>
        <fullName evidence="7">Uncharacterized protein</fullName>
    </submittedName>
</protein>
<dbReference type="InParanoid" id="A0A151GGY8"/>
<evidence type="ECO:0000256" key="1">
    <source>
        <dbReference type="ARBA" id="ARBA00022656"/>
    </source>
</evidence>
<evidence type="ECO:0000256" key="2">
    <source>
        <dbReference type="ARBA" id="ARBA00022729"/>
    </source>
</evidence>
<keyword evidence="8" id="KW-1185">Reference proteome</keyword>
<dbReference type="InterPro" id="IPR001144">
    <property type="entry name" value="Enterotoxin_A"/>
</dbReference>
<feature type="signal peptide" evidence="6">
    <location>
        <begin position="1"/>
        <end position="23"/>
    </location>
</feature>
<comment type="caution">
    <text evidence="7">The sequence shown here is derived from an EMBL/GenBank/DDBJ whole genome shotgun (WGS) entry which is preliminary data.</text>
</comment>
<proteinExistence type="predicted"/>
<keyword evidence="4" id="KW-1015">Disulfide bond</keyword>
<dbReference type="AlphaFoldDB" id="A0A151GGY8"/>
<dbReference type="Pfam" id="PF01375">
    <property type="entry name" value="Enterotoxin_a"/>
    <property type="match status" value="1"/>
</dbReference>
<keyword evidence="5" id="KW-0175">Coiled coil</keyword>
<keyword evidence="3" id="KW-0843">Virulence</keyword>
<accession>A0A151GGY8</accession>
<reference evidence="7 8" key="1">
    <citation type="journal article" date="2016" name="Sci. Rep.">
        <title>Insights into Adaptations to a Near-Obligate Nematode Endoparasitic Lifestyle from the Finished Genome of Drechmeria coniospora.</title>
        <authorList>
            <person name="Zhang L."/>
            <person name="Zhou Z."/>
            <person name="Guo Q."/>
            <person name="Fokkens L."/>
            <person name="Miskei M."/>
            <person name="Pocsi I."/>
            <person name="Zhang W."/>
            <person name="Chen M."/>
            <person name="Wang L."/>
            <person name="Sun Y."/>
            <person name="Donzelli B.G."/>
            <person name="Gibson D.M."/>
            <person name="Nelson D.R."/>
            <person name="Luo J.G."/>
            <person name="Rep M."/>
            <person name="Liu H."/>
            <person name="Yang S."/>
            <person name="Wang J."/>
            <person name="Krasnoff S.B."/>
            <person name="Xu Y."/>
            <person name="Molnar I."/>
            <person name="Lin M."/>
        </authorList>
    </citation>
    <scope>NUCLEOTIDE SEQUENCE [LARGE SCALE GENOMIC DNA]</scope>
    <source>
        <strain evidence="7 8">ARSEF 6962</strain>
    </source>
</reference>
<evidence type="ECO:0000256" key="6">
    <source>
        <dbReference type="SAM" id="SignalP"/>
    </source>
</evidence>
<dbReference type="Gene3D" id="3.90.210.10">
    <property type="entry name" value="Heat-Labile Enterotoxin, subunit A"/>
    <property type="match status" value="1"/>
</dbReference>
<name>A0A151GGY8_DRECN</name>
<evidence type="ECO:0000256" key="5">
    <source>
        <dbReference type="SAM" id="Coils"/>
    </source>
</evidence>
<dbReference type="EMBL" id="LAYC01000002">
    <property type="protein sequence ID" value="KYK56359.1"/>
    <property type="molecule type" value="Genomic_DNA"/>
</dbReference>
<dbReference type="Proteomes" id="UP000076580">
    <property type="component" value="Chromosome 02"/>
</dbReference>
<gene>
    <name evidence="7" type="ORF">DCS_03359</name>
</gene>
<feature type="chain" id="PRO_5007580597" evidence="6">
    <location>
        <begin position="24"/>
        <end position="659"/>
    </location>
</feature>
<evidence type="ECO:0000256" key="4">
    <source>
        <dbReference type="ARBA" id="ARBA00023157"/>
    </source>
</evidence>
<evidence type="ECO:0000313" key="8">
    <source>
        <dbReference type="Proteomes" id="UP000076580"/>
    </source>
</evidence>